<evidence type="ECO:0000259" key="6">
    <source>
        <dbReference type="PROSITE" id="PS50110"/>
    </source>
</evidence>
<keyword evidence="9" id="KW-1185">Reference proteome</keyword>
<feature type="DNA-binding region" description="OmpR/PhoB-type" evidence="3">
    <location>
        <begin position="348"/>
        <end position="442"/>
    </location>
</feature>
<dbReference type="InterPro" id="IPR001789">
    <property type="entry name" value="Sig_transdc_resp-reg_receiver"/>
</dbReference>
<dbReference type="InterPro" id="IPR011006">
    <property type="entry name" value="CheY-like_superfamily"/>
</dbReference>
<keyword evidence="5" id="KW-0812">Transmembrane</keyword>
<dbReference type="SUPFAM" id="SSF52172">
    <property type="entry name" value="CheY-like"/>
    <property type="match status" value="1"/>
</dbReference>
<comment type="caution">
    <text evidence="8">The sequence shown here is derived from an EMBL/GenBank/DDBJ whole genome shotgun (WGS) entry which is preliminary data.</text>
</comment>
<dbReference type="Proteomes" id="UP001065047">
    <property type="component" value="Unassembled WGS sequence"/>
</dbReference>
<keyword evidence="4" id="KW-0175">Coiled coil</keyword>
<dbReference type="EMBL" id="BAPF01000015">
    <property type="protein sequence ID" value="GBQ78035.1"/>
    <property type="molecule type" value="Genomic_DNA"/>
</dbReference>
<proteinExistence type="predicted"/>
<dbReference type="Pfam" id="PF00072">
    <property type="entry name" value="Response_reg"/>
    <property type="match status" value="1"/>
</dbReference>
<dbReference type="PROSITE" id="PS51755">
    <property type="entry name" value="OMPR_PHOB"/>
    <property type="match status" value="1"/>
</dbReference>
<feature type="domain" description="Response regulatory" evidence="6">
    <location>
        <begin position="196"/>
        <end position="340"/>
    </location>
</feature>
<evidence type="ECO:0000313" key="9">
    <source>
        <dbReference type="Proteomes" id="UP001065047"/>
    </source>
</evidence>
<evidence type="ECO:0000256" key="3">
    <source>
        <dbReference type="PROSITE-ProRule" id="PRU01091"/>
    </source>
</evidence>
<feature type="domain" description="OmpR/PhoB-type" evidence="7">
    <location>
        <begin position="348"/>
        <end position="442"/>
    </location>
</feature>
<reference evidence="8" key="1">
    <citation type="submission" date="2013-04" db="EMBL/GenBank/DDBJ databases">
        <title>The genome sequencing project of 58 acetic acid bacteria.</title>
        <authorList>
            <person name="Okamoto-Kainuma A."/>
            <person name="Ishikawa M."/>
            <person name="Umino S."/>
            <person name="Koizumi Y."/>
            <person name="Shiwa Y."/>
            <person name="Yoshikawa H."/>
            <person name="Matsutani M."/>
            <person name="Matsushita K."/>
        </authorList>
    </citation>
    <scope>NUCLEOTIDE SEQUENCE</scope>
    <source>
        <strain evidence="8">DSM 14337</strain>
    </source>
</reference>
<name>A0ABQ0PQ81_9PROT</name>
<feature type="transmembrane region" description="Helical" evidence="5">
    <location>
        <begin position="27"/>
        <end position="45"/>
    </location>
</feature>
<dbReference type="SMART" id="SM00862">
    <property type="entry name" value="Trans_reg_C"/>
    <property type="match status" value="1"/>
</dbReference>
<dbReference type="PANTHER" id="PTHR48111:SF36">
    <property type="entry name" value="TRANSCRIPTIONAL REGULATORY PROTEIN CUTR"/>
    <property type="match status" value="1"/>
</dbReference>
<accession>A0ABQ0PQ81</accession>
<dbReference type="Gene3D" id="6.10.250.690">
    <property type="match status" value="1"/>
</dbReference>
<keyword evidence="1 3" id="KW-0238">DNA-binding</keyword>
<organism evidence="8 9">
    <name type="scientific">Acetobacter malorum DSM 14337</name>
    <dbReference type="NCBI Taxonomy" id="1307910"/>
    <lineage>
        <taxon>Bacteria</taxon>
        <taxon>Pseudomonadati</taxon>
        <taxon>Pseudomonadota</taxon>
        <taxon>Alphaproteobacteria</taxon>
        <taxon>Acetobacterales</taxon>
        <taxon>Acetobacteraceae</taxon>
        <taxon>Acetobacter</taxon>
    </lineage>
</organism>
<keyword evidence="5" id="KW-1133">Transmembrane helix</keyword>
<evidence type="ECO:0000259" key="7">
    <source>
        <dbReference type="PROSITE" id="PS51755"/>
    </source>
</evidence>
<evidence type="ECO:0000256" key="4">
    <source>
        <dbReference type="SAM" id="Coils"/>
    </source>
</evidence>
<dbReference type="PANTHER" id="PTHR48111">
    <property type="entry name" value="REGULATOR OF RPOS"/>
    <property type="match status" value="1"/>
</dbReference>
<dbReference type="SUPFAM" id="SSF56954">
    <property type="entry name" value="Outer membrane efflux proteins (OEP)"/>
    <property type="match status" value="1"/>
</dbReference>
<dbReference type="InterPro" id="IPR039420">
    <property type="entry name" value="WalR-like"/>
</dbReference>
<dbReference type="InterPro" id="IPR001867">
    <property type="entry name" value="OmpR/PhoB-type_DNA-bd"/>
</dbReference>
<dbReference type="SUPFAM" id="SSF46894">
    <property type="entry name" value="C-terminal effector domain of the bipartite response regulators"/>
    <property type="match status" value="1"/>
</dbReference>
<evidence type="ECO:0000256" key="1">
    <source>
        <dbReference type="ARBA" id="ARBA00023125"/>
    </source>
</evidence>
<dbReference type="InterPro" id="IPR036388">
    <property type="entry name" value="WH-like_DNA-bd_sf"/>
</dbReference>
<sequence length="446" mass="48596">MCARHVDYLVVACNSEWEIIHFPEIRSFYAVLILIFICFSSGIISKAKAQSISFSQGIEAAWSIDPGRTELNTNYRSATARADAAGSWFAGGPTVSGQYFDDHAIGSNEGYTTYEGSVSVPLWLPGQGSATSKVARAEALTVQQKLHVERMVVAMKVLDTSASVLLARRRLGIARAQQETLEKIKSSVHQGVRSGEMTLVDEQAISAELANASSEYSQATEQIETATSALGIVLGRPGIPEILSYDEPTVARARLTSARALEDNDPRVKAAQQAVRTAEEGSGRDLLREIRCDHSSLAILITTAQDQVSDRIAGLSDGADDYIVKPYDLDELVARIEAVARRYVALPDNVVTIGHIEIDLSRRQLRRDGQDVDLSAREWAIVELLARRPGALCSREQIEDALYGLSDDVESNAIEVFISRIRKKTEAGLIVTVRGRGYSLAGTASR</sequence>
<evidence type="ECO:0000256" key="5">
    <source>
        <dbReference type="SAM" id="Phobius"/>
    </source>
</evidence>
<dbReference type="Pfam" id="PF00486">
    <property type="entry name" value="Trans_reg_C"/>
    <property type="match status" value="1"/>
</dbReference>
<evidence type="ECO:0000256" key="2">
    <source>
        <dbReference type="PROSITE-ProRule" id="PRU00169"/>
    </source>
</evidence>
<feature type="coiled-coil region" evidence="4">
    <location>
        <begin position="202"/>
        <end position="229"/>
    </location>
</feature>
<protein>
    <submittedName>
        <fullName evidence="8">Cobalt/zinc/cadmium resistance heavy metal efflux pump protein</fullName>
    </submittedName>
</protein>
<evidence type="ECO:0000313" key="8">
    <source>
        <dbReference type="EMBL" id="GBQ78035.1"/>
    </source>
</evidence>
<dbReference type="InterPro" id="IPR016032">
    <property type="entry name" value="Sig_transdc_resp-reg_C-effctor"/>
</dbReference>
<comment type="caution">
    <text evidence="2">Lacks conserved residue(s) required for the propagation of feature annotation.</text>
</comment>
<dbReference type="Gene3D" id="1.10.10.10">
    <property type="entry name" value="Winged helix-like DNA-binding domain superfamily/Winged helix DNA-binding domain"/>
    <property type="match status" value="1"/>
</dbReference>
<dbReference type="PROSITE" id="PS50110">
    <property type="entry name" value="RESPONSE_REGULATORY"/>
    <property type="match status" value="1"/>
</dbReference>
<dbReference type="CDD" id="cd00383">
    <property type="entry name" value="trans_reg_C"/>
    <property type="match status" value="1"/>
</dbReference>
<dbReference type="SMART" id="SM00448">
    <property type="entry name" value="REC"/>
    <property type="match status" value="1"/>
</dbReference>
<keyword evidence="5" id="KW-0472">Membrane</keyword>
<dbReference type="Gene3D" id="1.20.1600.10">
    <property type="entry name" value="Outer membrane efflux proteins (OEP)"/>
    <property type="match status" value="1"/>
</dbReference>
<gene>
    <name evidence="8" type="ORF">AA14337_1000</name>
</gene>